<dbReference type="InterPro" id="IPR052050">
    <property type="entry name" value="SecEffector_AnkRepeat"/>
</dbReference>
<reference evidence="1 2" key="1">
    <citation type="submission" date="2023-09" db="EMBL/GenBank/DDBJ databases">
        <title>Pangenome analysis of Batrachochytrium dendrobatidis and related Chytrids.</title>
        <authorList>
            <person name="Yacoub M.N."/>
            <person name="Stajich J.E."/>
            <person name="James T.Y."/>
        </authorList>
    </citation>
    <scope>NUCLEOTIDE SEQUENCE [LARGE SCALE GENOMIC DNA]</scope>
    <source>
        <strain evidence="1 2">JEL0888</strain>
    </source>
</reference>
<name>A0ABR4N7Y1_9FUNG</name>
<comment type="caution">
    <text evidence="1">The sequence shown here is derived from an EMBL/GenBank/DDBJ whole genome shotgun (WGS) entry which is preliminary data.</text>
</comment>
<dbReference type="PANTHER" id="PTHR46586">
    <property type="entry name" value="ANKYRIN REPEAT-CONTAINING PROTEIN"/>
    <property type="match status" value="1"/>
</dbReference>
<sequence>MAATAASTPWRFAGCHDVADMLERLPAELDAAIIKHTNLATRYLLGRIPLPISRETAILMWAECVMADDVALVPALPAVSHGYFGILAYSREMVAALKKRGLAEQTIQECIDEFWRDSSYPVKFLIDQCPQVAPLLLPFVQRRYPGWRDDDRLRELVVVVIAASGDIDLFNEQYDRLKQGRRLESYRSTRTDCALIATRIGHWSLARRLVGDYDARDCIGNAAVRNDIKMLELILRRAGPIKIDCINVNKALRHESNEFALALISRRGKNYLHLDAAMCVSYGNLDVLRKIATPAVLMSDSVIKEMPCAAARGRLDLLKYVYAATGNAPWRVPALVAAICRDWVDVSLWLVSLPDDGSESDEAPKAEAALQGPVTMLDVALQARGKPIEAHVVDTLARIGKLALVNQLHAHGFRFTASAMDGAARSGHLGVVKFLHAHGFGCTTDAMDGAIEGRHLNIARFLHANRTEGCTDKALRSAISFKKASFVRFLLENRPECKLDVALDHAAKRCHPEVVSYLHEGIARGSCKCKCLQTAVFGQNVPLTKMLAESGHALGDEAARQAGARGNIKIVQMLVPILDARQRKLVRVAAVTAGQRKLVGRIDWNLQTPTGQ</sequence>
<dbReference type="Proteomes" id="UP001527925">
    <property type="component" value="Unassembled WGS sequence"/>
</dbReference>
<proteinExistence type="predicted"/>
<protein>
    <recommendedName>
        <fullName evidence="3">Ankyrin repeat protein</fullName>
    </recommendedName>
</protein>
<evidence type="ECO:0008006" key="3">
    <source>
        <dbReference type="Google" id="ProtNLM"/>
    </source>
</evidence>
<gene>
    <name evidence="1" type="ORF">HK105_204823</name>
</gene>
<keyword evidence="2" id="KW-1185">Reference proteome</keyword>
<dbReference type="SUPFAM" id="SSF48403">
    <property type="entry name" value="Ankyrin repeat"/>
    <property type="match status" value="1"/>
</dbReference>
<dbReference type="InterPro" id="IPR036770">
    <property type="entry name" value="Ankyrin_rpt-contain_sf"/>
</dbReference>
<evidence type="ECO:0000313" key="2">
    <source>
        <dbReference type="Proteomes" id="UP001527925"/>
    </source>
</evidence>
<organism evidence="1 2">
    <name type="scientific">Polyrhizophydium stewartii</name>
    <dbReference type="NCBI Taxonomy" id="2732419"/>
    <lineage>
        <taxon>Eukaryota</taxon>
        <taxon>Fungi</taxon>
        <taxon>Fungi incertae sedis</taxon>
        <taxon>Chytridiomycota</taxon>
        <taxon>Chytridiomycota incertae sedis</taxon>
        <taxon>Chytridiomycetes</taxon>
        <taxon>Rhizophydiales</taxon>
        <taxon>Rhizophydiales incertae sedis</taxon>
        <taxon>Polyrhizophydium</taxon>
    </lineage>
</organism>
<dbReference type="PANTHER" id="PTHR46586:SF3">
    <property type="entry name" value="ANKYRIN REPEAT-CONTAINING PROTEIN"/>
    <property type="match status" value="1"/>
</dbReference>
<accession>A0ABR4N7Y1</accession>
<dbReference type="EMBL" id="JADGIZ020000022">
    <property type="protein sequence ID" value="KAL2915638.1"/>
    <property type="molecule type" value="Genomic_DNA"/>
</dbReference>
<evidence type="ECO:0000313" key="1">
    <source>
        <dbReference type="EMBL" id="KAL2915638.1"/>
    </source>
</evidence>
<dbReference type="Gene3D" id="1.25.40.20">
    <property type="entry name" value="Ankyrin repeat-containing domain"/>
    <property type="match status" value="2"/>
</dbReference>